<keyword evidence="2" id="KW-1185">Reference proteome</keyword>
<dbReference type="OrthoDB" id="288942at2759"/>
<dbReference type="EMBL" id="MU001839">
    <property type="protein sequence ID" value="KAF2796135.1"/>
    <property type="molecule type" value="Genomic_DNA"/>
</dbReference>
<dbReference type="AlphaFoldDB" id="A0A6A6XJP5"/>
<reference evidence="1" key="1">
    <citation type="journal article" date="2020" name="Stud. Mycol.">
        <title>101 Dothideomycetes genomes: a test case for predicting lifestyles and emergence of pathogens.</title>
        <authorList>
            <person name="Haridas S."/>
            <person name="Albert R."/>
            <person name="Binder M."/>
            <person name="Bloem J."/>
            <person name="Labutti K."/>
            <person name="Salamov A."/>
            <person name="Andreopoulos B."/>
            <person name="Baker S."/>
            <person name="Barry K."/>
            <person name="Bills G."/>
            <person name="Bluhm B."/>
            <person name="Cannon C."/>
            <person name="Castanera R."/>
            <person name="Culley D."/>
            <person name="Daum C."/>
            <person name="Ezra D."/>
            <person name="Gonzalez J."/>
            <person name="Henrissat B."/>
            <person name="Kuo A."/>
            <person name="Liang C."/>
            <person name="Lipzen A."/>
            <person name="Lutzoni F."/>
            <person name="Magnuson J."/>
            <person name="Mondo S."/>
            <person name="Nolan M."/>
            <person name="Ohm R."/>
            <person name="Pangilinan J."/>
            <person name="Park H.-J."/>
            <person name="Ramirez L."/>
            <person name="Alfaro M."/>
            <person name="Sun H."/>
            <person name="Tritt A."/>
            <person name="Yoshinaga Y."/>
            <person name="Zwiers L.-H."/>
            <person name="Turgeon B."/>
            <person name="Goodwin S."/>
            <person name="Spatafora J."/>
            <person name="Crous P."/>
            <person name="Grigoriev I."/>
        </authorList>
    </citation>
    <scope>NUCLEOTIDE SEQUENCE</scope>
    <source>
        <strain evidence="1">CBS 109.77</strain>
    </source>
</reference>
<dbReference type="PANTHER" id="PTHR38790:SF4">
    <property type="entry name" value="2EXR DOMAIN-CONTAINING PROTEIN"/>
    <property type="match status" value="1"/>
</dbReference>
<dbReference type="Proteomes" id="UP000799757">
    <property type="component" value="Unassembled WGS sequence"/>
</dbReference>
<organism evidence="1 2">
    <name type="scientific">Melanomma pulvis-pyrius CBS 109.77</name>
    <dbReference type="NCBI Taxonomy" id="1314802"/>
    <lineage>
        <taxon>Eukaryota</taxon>
        <taxon>Fungi</taxon>
        <taxon>Dikarya</taxon>
        <taxon>Ascomycota</taxon>
        <taxon>Pezizomycotina</taxon>
        <taxon>Dothideomycetes</taxon>
        <taxon>Pleosporomycetidae</taxon>
        <taxon>Pleosporales</taxon>
        <taxon>Melanommataceae</taxon>
        <taxon>Melanomma</taxon>
    </lineage>
</organism>
<dbReference type="PANTHER" id="PTHR38790">
    <property type="entry name" value="2EXR DOMAIN-CONTAINING PROTEIN-RELATED"/>
    <property type="match status" value="1"/>
</dbReference>
<evidence type="ECO:0000313" key="2">
    <source>
        <dbReference type="Proteomes" id="UP000799757"/>
    </source>
</evidence>
<evidence type="ECO:0008006" key="3">
    <source>
        <dbReference type="Google" id="ProtNLM"/>
    </source>
</evidence>
<name>A0A6A6XJP5_9PLEO</name>
<gene>
    <name evidence="1" type="ORF">K505DRAFT_416005</name>
</gene>
<proteinExistence type="predicted"/>
<sequence length="460" mass="52049">MQLSDPRINITFPLASYNIQCNDSDGANFCDCQSSRVSVEPCMYYGRNIEPLAFSLENKPVDTQENCPLFAVIPTEIRDMIFEYALKDCTSNLPNSEHRFRSEQMQTRRRNATEPVSLPPSDIAFNLLRTCRAAYMEAYQLPYLLNPFIVYAFGNLPSYDICRPKYVRLAPWQFALIQGLDISLHQASLEGLKLGNYLQTWRAQDRSEGAIVAPRFYQESRNLYAGAVIQSFNFGLLSNTVGRVLVDGDKVGLEHKGSFYSSKFNRTSSQPWSTARVMIARPLTHLTLRLSRKNWWTSKDLPTSIGTNQILALDPACGGRYAETNKRPTVAKMLDLAEQRRRAKFLGTSVPPIHYASSWGAEISKLPDLKSLCLILHTFAEKKSQLETVVRCAQTWTFPFDGSNDELAWDGKVETWSYSEPDKADDDFLSWYGGNQTFEVRAVRFGRRSVLGNTDAVAKG</sequence>
<accession>A0A6A6XJP5</accession>
<protein>
    <recommendedName>
        <fullName evidence="3">F-box domain-containing protein</fullName>
    </recommendedName>
</protein>
<evidence type="ECO:0000313" key="1">
    <source>
        <dbReference type="EMBL" id="KAF2796135.1"/>
    </source>
</evidence>